<evidence type="ECO:0000256" key="6">
    <source>
        <dbReference type="RuleBase" id="RU000599"/>
    </source>
</evidence>
<evidence type="ECO:0000256" key="5">
    <source>
        <dbReference type="HAMAP-Rule" id="MF_00076"/>
    </source>
</evidence>
<evidence type="ECO:0000256" key="2">
    <source>
        <dbReference type="ARBA" id="ARBA00022605"/>
    </source>
</evidence>
<reference evidence="7 8" key="1">
    <citation type="submission" date="2021-03" db="EMBL/GenBank/DDBJ databases">
        <title>Genomic Encyclopedia of Type Strains, Phase IV (KMG-IV): sequencing the most valuable type-strain genomes for metagenomic binning, comparative biology and taxonomic classification.</title>
        <authorList>
            <person name="Goeker M."/>
        </authorList>
    </citation>
    <scope>NUCLEOTIDE SEQUENCE [LARGE SCALE GENOMIC DNA]</scope>
    <source>
        <strain evidence="7 8">DSM 25609</strain>
    </source>
</reference>
<comment type="caution">
    <text evidence="7">The sequence shown here is derived from an EMBL/GenBank/DDBJ whole genome shotgun (WGS) entry which is preliminary data.</text>
</comment>
<dbReference type="InterPro" id="IPR000807">
    <property type="entry name" value="ImidazoleglycerolP_deHydtase"/>
</dbReference>
<dbReference type="Pfam" id="PF00475">
    <property type="entry name" value="IGPD"/>
    <property type="match status" value="1"/>
</dbReference>
<dbReference type="CDD" id="cd07914">
    <property type="entry name" value="IGPD"/>
    <property type="match status" value="1"/>
</dbReference>
<dbReference type="InterPro" id="IPR038494">
    <property type="entry name" value="IGPD_sf"/>
</dbReference>
<dbReference type="NCBIfam" id="NF002111">
    <property type="entry name" value="PRK00951.2-1"/>
    <property type="match status" value="1"/>
</dbReference>
<dbReference type="InterPro" id="IPR020565">
    <property type="entry name" value="ImidazoleglycerP_deHydtase_CS"/>
</dbReference>
<evidence type="ECO:0000313" key="8">
    <source>
        <dbReference type="Proteomes" id="UP001519345"/>
    </source>
</evidence>
<dbReference type="Proteomes" id="UP001519345">
    <property type="component" value="Unassembled WGS sequence"/>
</dbReference>
<evidence type="ECO:0000256" key="1">
    <source>
        <dbReference type="ARBA" id="ARBA00005047"/>
    </source>
</evidence>
<evidence type="ECO:0000313" key="7">
    <source>
        <dbReference type="EMBL" id="MBP1968539.1"/>
    </source>
</evidence>
<dbReference type="Gene3D" id="3.30.230.40">
    <property type="entry name" value="Imidazole glycerol phosphate dehydratase, domain 1"/>
    <property type="match status" value="2"/>
</dbReference>
<comment type="subcellular location">
    <subcellularLocation>
        <location evidence="5 6">Cytoplasm</location>
    </subcellularLocation>
</comment>
<gene>
    <name evidence="5" type="primary">hisB</name>
    <name evidence="7" type="ORF">J2Z83_000631</name>
</gene>
<dbReference type="EC" id="4.2.1.19" evidence="5 6"/>
<dbReference type="PANTHER" id="PTHR23133:SF2">
    <property type="entry name" value="IMIDAZOLEGLYCEROL-PHOSPHATE DEHYDRATASE"/>
    <property type="match status" value="1"/>
</dbReference>
<sequence>MRNYKINRETSETAIDLDFTIDGTGNASMDTGVGFLDHMLTLMTKHGLFDLQVRCKGDLHVDQHHSVEDIGIALGQAFHQALGNKEGITRYATVTSPMDEALSTLSLDISGRSYLVYNVEGLKDKVGNFDTELIEEFFLGFVRHANVTLHINLAYGKNTHHIIESIFKGFGRALDQASENNPRIDGKIPSTKGSL</sequence>
<comment type="pathway">
    <text evidence="1 5 6">Amino-acid biosynthesis; L-histidine biosynthesis; L-histidine from 5-phospho-alpha-D-ribose 1-diphosphate: step 6/9.</text>
</comment>
<keyword evidence="3 5" id="KW-0368">Histidine biosynthesis</keyword>
<dbReference type="HAMAP" id="MF_00076">
    <property type="entry name" value="HisB"/>
    <property type="match status" value="1"/>
</dbReference>
<dbReference type="SUPFAM" id="SSF54211">
    <property type="entry name" value="Ribosomal protein S5 domain 2-like"/>
    <property type="match status" value="2"/>
</dbReference>
<dbReference type="NCBIfam" id="NF002114">
    <property type="entry name" value="PRK00951.2-4"/>
    <property type="match status" value="1"/>
</dbReference>
<evidence type="ECO:0000256" key="4">
    <source>
        <dbReference type="ARBA" id="ARBA00023239"/>
    </source>
</evidence>
<keyword evidence="8" id="KW-1185">Reference proteome</keyword>
<accession>A0ABS4IC75</accession>
<keyword evidence="2 5" id="KW-0028">Amino-acid biosynthesis</keyword>
<keyword evidence="5" id="KW-0963">Cytoplasm</keyword>
<keyword evidence="4 5" id="KW-0456">Lyase</keyword>
<organism evidence="7 8">
    <name type="scientific">Virgibacillus natechei</name>
    <dbReference type="NCBI Taxonomy" id="1216297"/>
    <lineage>
        <taxon>Bacteria</taxon>
        <taxon>Bacillati</taxon>
        <taxon>Bacillota</taxon>
        <taxon>Bacilli</taxon>
        <taxon>Bacillales</taxon>
        <taxon>Bacillaceae</taxon>
        <taxon>Virgibacillus</taxon>
    </lineage>
</organism>
<dbReference type="PANTHER" id="PTHR23133">
    <property type="entry name" value="IMIDAZOLEGLYCEROL-PHOSPHATE DEHYDRATASE HIS7"/>
    <property type="match status" value="1"/>
</dbReference>
<evidence type="ECO:0000256" key="3">
    <source>
        <dbReference type="ARBA" id="ARBA00023102"/>
    </source>
</evidence>
<dbReference type="NCBIfam" id="NF002109">
    <property type="entry name" value="PRK00951.1-5"/>
    <property type="match status" value="1"/>
</dbReference>
<name>A0ABS4IC75_9BACI</name>
<comment type="similarity">
    <text evidence="5 6">Belongs to the imidazoleglycerol-phosphate dehydratase family.</text>
</comment>
<comment type="catalytic activity">
    <reaction evidence="5 6">
        <text>D-erythro-1-(imidazol-4-yl)glycerol 3-phosphate = 3-(imidazol-4-yl)-2-oxopropyl phosphate + H2O</text>
        <dbReference type="Rhea" id="RHEA:11040"/>
        <dbReference type="ChEBI" id="CHEBI:15377"/>
        <dbReference type="ChEBI" id="CHEBI:57766"/>
        <dbReference type="ChEBI" id="CHEBI:58278"/>
        <dbReference type="EC" id="4.2.1.19"/>
    </reaction>
</comment>
<protein>
    <recommendedName>
        <fullName evidence="5 6">Imidazoleglycerol-phosphate dehydratase</fullName>
        <shortName evidence="5">IGPD</shortName>
        <ecNumber evidence="5 6">4.2.1.19</ecNumber>
    </recommendedName>
</protein>
<dbReference type="PROSITE" id="PS00955">
    <property type="entry name" value="IGP_DEHYDRATASE_2"/>
    <property type="match status" value="1"/>
</dbReference>
<dbReference type="GO" id="GO:0004424">
    <property type="term" value="F:imidazoleglycerol-phosphate dehydratase activity"/>
    <property type="evidence" value="ECO:0007669"/>
    <property type="project" value="UniProtKB-EC"/>
</dbReference>
<dbReference type="InterPro" id="IPR020568">
    <property type="entry name" value="Ribosomal_Su5_D2-typ_SF"/>
</dbReference>
<dbReference type="RefSeq" id="WP_209461756.1">
    <property type="nucleotide sequence ID" value="NZ_CP110224.1"/>
</dbReference>
<dbReference type="EMBL" id="JAGGKX010000002">
    <property type="protein sequence ID" value="MBP1968539.1"/>
    <property type="molecule type" value="Genomic_DNA"/>
</dbReference>
<proteinExistence type="inferred from homology"/>
<dbReference type="PROSITE" id="PS00954">
    <property type="entry name" value="IGP_DEHYDRATASE_1"/>
    <property type="match status" value="1"/>
</dbReference>